<gene>
    <name evidence="2" type="ORF">ATY89_11445</name>
    <name evidence="3" type="ORF">ATZ20_03000</name>
</gene>
<dbReference type="Proteomes" id="UP000065473">
    <property type="component" value="Chromosome"/>
</dbReference>
<reference evidence="4 5" key="1">
    <citation type="submission" date="2015-12" db="EMBL/GenBank/DDBJ databases">
        <title>A stable core within a dynamic pangenome in Sulfolobus acidocaldarius.</title>
        <authorList>
            <person name="Anderson R."/>
            <person name="Kouris A."/>
            <person name="Seward C."/>
            <person name="Campbell K."/>
            <person name="Whitaker R."/>
        </authorList>
    </citation>
    <scope>NUCLEOTIDE SEQUENCE [LARGE SCALE GENOMIC DNA]</scope>
    <source>
        <strain evidence="2 5">GG12-C01-09</strain>
        <strain evidence="3 4">NG05B_CO5_07</strain>
    </source>
</reference>
<dbReference type="Pfam" id="PF22023">
    <property type="entry name" value="Pus10_THUMP_arc"/>
    <property type="match status" value="1"/>
</dbReference>
<dbReference type="OrthoDB" id="10348at2157"/>
<evidence type="ECO:0000313" key="2">
    <source>
        <dbReference type="EMBL" id="ALU30491.1"/>
    </source>
</evidence>
<evidence type="ECO:0000313" key="5">
    <source>
        <dbReference type="Proteomes" id="UP000065473"/>
    </source>
</evidence>
<name>A0A0U3FJM7_9CREN</name>
<dbReference type="EMBL" id="CP013695">
    <property type="protein sequence ID" value="ALU31214.1"/>
    <property type="molecule type" value="Genomic_DNA"/>
</dbReference>
<dbReference type="InterPro" id="IPR055174">
    <property type="entry name" value="Pus10_THUMP_arc"/>
</dbReference>
<dbReference type="OMA" id="CYLCNDV"/>
<dbReference type="GeneID" id="14551814"/>
<evidence type="ECO:0000259" key="1">
    <source>
        <dbReference type="Pfam" id="PF22023"/>
    </source>
</evidence>
<feature type="domain" description="Pus10 THUMP" evidence="1">
    <location>
        <begin position="112"/>
        <end position="187"/>
    </location>
</feature>
<sequence>MQNYLAEVINKAFELLSKYPLCDSCLGRCFARLSYAHTNEERGKAIKLTLLLSLDYSLKEHKIQDSNQVKEIMFNMGQISYGIFSLYFGDDFQNRSCYICNNRIQEIKRKFYQKALSLLREKGYKTFVLGVSLPRHMRDIEQNFIVENGLIYYESLKNEIKREVGKLLTGEESKPDIDNPEVEIIYDIEYDTILERKRTKHYLFFYNRLVRGIPLSSWYAKGGLSLEKLLNTQINSPYSEPSDVRIVDDYPLITEVDLNLNQINGFYLKKSGRVSGTELDVIYNVKPSIRVYRVTVNAKEELRDCVKVFDTICDIFIEAKDFNELKQKLAELRGEILGIDLISTTGKSNLLANNYIRP</sequence>
<dbReference type="Proteomes" id="UP000060043">
    <property type="component" value="Chromosome"/>
</dbReference>
<dbReference type="NCBIfam" id="NF011139">
    <property type="entry name" value="PRK14554.1-5"/>
    <property type="match status" value="1"/>
</dbReference>
<dbReference type="AlphaFoldDB" id="A0A0U3FJM7"/>
<dbReference type="RefSeq" id="WP_011278149.1">
    <property type="nucleotide sequence ID" value="NZ_BHWZ01000003.1"/>
</dbReference>
<proteinExistence type="predicted"/>
<protein>
    <submittedName>
        <fullName evidence="2">Pseudouridylate synthase</fullName>
    </submittedName>
</protein>
<organism evidence="2 5">
    <name type="scientific">Sulfolobus acidocaldarius</name>
    <dbReference type="NCBI Taxonomy" id="2285"/>
    <lineage>
        <taxon>Archaea</taxon>
        <taxon>Thermoproteota</taxon>
        <taxon>Thermoprotei</taxon>
        <taxon>Sulfolobales</taxon>
        <taxon>Sulfolobaceae</taxon>
        <taxon>Sulfolobus</taxon>
    </lineage>
</organism>
<accession>A0A0U3FJM7</accession>
<dbReference type="STRING" id="1435377.SUSAZ_06255"/>
<evidence type="ECO:0000313" key="4">
    <source>
        <dbReference type="Proteomes" id="UP000060043"/>
    </source>
</evidence>
<dbReference type="EMBL" id="CP013694">
    <property type="protein sequence ID" value="ALU30491.1"/>
    <property type="molecule type" value="Genomic_DNA"/>
</dbReference>
<evidence type="ECO:0000313" key="3">
    <source>
        <dbReference type="EMBL" id="ALU31214.1"/>
    </source>
</evidence>
<dbReference type="PaxDb" id="1435377-SUSAZ_06255"/>